<reference evidence="2" key="1">
    <citation type="submission" date="2022-12" db="EMBL/GenBank/DDBJ databases">
        <title>Whole genome sequence analysis of a duck derived balloon bacteium Aerococcus urinaeequi henan2020.</title>
        <authorList>
            <person name="Zhang H."/>
            <person name="Qiao H.X."/>
            <person name="Bian C.Z."/>
            <person name="Shu J.C."/>
        </authorList>
    </citation>
    <scope>NUCLEOTIDE SEQUENCE</scope>
    <source>
        <strain evidence="2">2020-HN-1</strain>
    </source>
</reference>
<dbReference type="InterPro" id="IPR005025">
    <property type="entry name" value="FMN_Rdtase-like_dom"/>
</dbReference>
<dbReference type="InterPro" id="IPR050712">
    <property type="entry name" value="NAD(P)H-dep_reductase"/>
</dbReference>
<organism evidence="2 3">
    <name type="scientific">Aerococcus urinaeequi</name>
    <dbReference type="NCBI Taxonomy" id="51665"/>
    <lineage>
        <taxon>Bacteria</taxon>
        <taxon>Bacillati</taxon>
        <taxon>Bacillota</taxon>
        <taxon>Bacilli</taxon>
        <taxon>Lactobacillales</taxon>
        <taxon>Aerococcaceae</taxon>
        <taxon>Aerococcus</taxon>
    </lineage>
</organism>
<evidence type="ECO:0000313" key="2">
    <source>
        <dbReference type="EMBL" id="WAT24719.1"/>
    </source>
</evidence>
<dbReference type="SUPFAM" id="SSF52218">
    <property type="entry name" value="Flavoproteins"/>
    <property type="match status" value="1"/>
</dbReference>
<dbReference type="InterPro" id="IPR029039">
    <property type="entry name" value="Flavoprotein-like_sf"/>
</dbReference>
<evidence type="ECO:0000259" key="1">
    <source>
        <dbReference type="Pfam" id="PF03358"/>
    </source>
</evidence>
<sequence length="201" mass="22484">MKFVAIVGTNSDRSTNRQLLHFMADHFANQAEIEVVEIKGVPVFTQPEDKISPEIVQAISKKITEADGVIISTPEYDHSITAGLKSLLEWISYTDQALMDKAVMIVGGSLGSLGTSRAQNHLRQILDSPELKARVMPGTEYYLSNSGKAFDEDGHLIYPEKVLELEKHFTEFIGFVEILAQLREQGQLTSRRDTNFSWEIG</sequence>
<dbReference type="GO" id="GO:0005829">
    <property type="term" value="C:cytosol"/>
    <property type="evidence" value="ECO:0007669"/>
    <property type="project" value="TreeGrafter"/>
</dbReference>
<gene>
    <name evidence="2" type="ORF">OZ415_01025</name>
</gene>
<dbReference type="Pfam" id="PF03358">
    <property type="entry name" value="FMN_red"/>
    <property type="match status" value="1"/>
</dbReference>
<accession>A0AA47GB99</accession>
<dbReference type="PANTHER" id="PTHR30543">
    <property type="entry name" value="CHROMATE REDUCTASE"/>
    <property type="match status" value="1"/>
</dbReference>
<dbReference type="Gene3D" id="3.40.50.360">
    <property type="match status" value="1"/>
</dbReference>
<proteinExistence type="predicted"/>
<dbReference type="GO" id="GO:0016491">
    <property type="term" value="F:oxidoreductase activity"/>
    <property type="evidence" value="ECO:0007669"/>
    <property type="project" value="InterPro"/>
</dbReference>
<name>A0AA47GB99_9LACT</name>
<dbReference type="PANTHER" id="PTHR30543:SF21">
    <property type="entry name" value="NAD(P)H-DEPENDENT FMN REDUCTASE LOT6"/>
    <property type="match status" value="1"/>
</dbReference>
<dbReference type="AlphaFoldDB" id="A0AA47GB99"/>
<feature type="domain" description="NADPH-dependent FMN reductase-like" evidence="1">
    <location>
        <begin position="1"/>
        <end position="145"/>
    </location>
</feature>
<dbReference type="RefSeq" id="WP_268401866.1">
    <property type="nucleotide sequence ID" value="NZ_CP114063.1"/>
</dbReference>
<evidence type="ECO:0000313" key="3">
    <source>
        <dbReference type="Proteomes" id="UP001164714"/>
    </source>
</evidence>
<dbReference type="GO" id="GO:0010181">
    <property type="term" value="F:FMN binding"/>
    <property type="evidence" value="ECO:0007669"/>
    <property type="project" value="TreeGrafter"/>
</dbReference>
<dbReference type="Proteomes" id="UP001164714">
    <property type="component" value="Chromosome"/>
</dbReference>
<protein>
    <submittedName>
        <fullName evidence="2">NAD(P)H-dependent oxidoreductase</fullName>
    </submittedName>
</protein>
<dbReference type="EMBL" id="CP114063">
    <property type="protein sequence ID" value="WAT24719.1"/>
    <property type="molecule type" value="Genomic_DNA"/>
</dbReference>